<feature type="disulfide bond" evidence="7">
    <location>
        <begin position="49"/>
        <end position="55"/>
    </location>
</feature>
<feature type="chain" id="PRO_5044763813" description="lysozyme" evidence="8">
    <location>
        <begin position="28"/>
        <end position="158"/>
    </location>
</feature>
<dbReference type="EMBL" id="JBJJXI010000041">
    <property type="protein sequence ID" value="KAL3402013.1"/>
    <property type="molecule type" value="Genomic_DNA"/>
</dbReference>
<gene>
    <name evidence="9" type="ORF">TKK_005015</name>
</gene>
<protein>
    <recommendedName>
        <fullName evidence="2">lysozyme</fullName>
        <ecNumber evidence="2">3.2.1.17</ecNumber>
    </recommendedName>
</protein>
<proteinExistence type="predicted"/>
<evidence type="ECO:0000256" key="1">
    <source>
        <dbReference type="ARBA" id="ARBA00000632"/>
    </source>
</evidence>
<keyword evidence="10" id="KW-1185">Reference proteome</keyword>
<dbReference type="EC" id="3.2.1.17" evidence="2"/>
<dbReference type="AlphaFoldDB" id="A0ABD2XAW9"/>
<evidence type="ECO:0000256" key="3">
    <source>
        <dbReference type="ARBA" id="ARBA00022529"/>
    </source>
</evidence>
<dbReference type="GO" id="GO:0042742">
    <property type="term" value="P:defense response to bacterium"/>
    <property type="evidence" value="ECO:0007669"/>
    <property type="project" value="UniProtKB-KW"/>
</dbReference>
<keyword evidence="7" id="KW-1015">Disulfide bond</keyword>
<keyword evidence="4" id="KW-0081">Bacteriolytic enzyme</keyword>
<dbReference type="InterPro" id="IPR008597">
    <property type="entry name" value="Invert_lysozyme"/>
</dbReference>
<dbReference type="PROSITE" id="PS51909">
    <property type="entry name" value="LYSOZYME_I"/>
    <property type="match status" value="1"/>
</dbReference>
<reference evidence="9 10" key="1">
    <citation type="journal article" date="2024" name="bioRxiv">
        <title>A reference genome for Trichogramma kaykai: A tiny desert-dwelling parasitoid wasp with competing sex-ratio distorters.</title>
        <authorList>
            <person name="Culotta J."/>
            <person name="Lindsey A.R."/>
        </authorList>
    </citation>
    <scope>NUCLEOTIDE SEQUENCE [LARGE SCALE GENOMIC DNA]</scope>
    <source>
        <strain evidence="9 10">KSX58</strain>
    </source>
</reference>
<dbReference type="GO" id="GO:0003796">
    <property type="term" value="F:lysozyme activity"/>
    <property type="evidence" value="ECO:0007669"/>
    <property type="project" value="UniProtKB-EC"/>
</dbReference>
<evidence type="ECO:0000256" key="6">
    <source>
        <dbReference type="ARBA" id="ARBA00023295"/>
    </source>
</evidence>
<feature type="disulfide bond" evidence="7">
    <location>
        <begin position="61"/>
        <end position="66"/>
    </location>
</feature>
<comment type="caution">
    <text evidence="9">The sequence shown here is derived from an EMBL/GenBank/DDBJ whole genome shotgun (WGS) entry which is preliminary data.</text>
</comment>
<dbReference type="Proteomes" id="UP001627154">
    <property type="component" value="Unassembled WGS sequence"/>
</dbReference>
<evidence type="ECO:0000256" key="4">
    <source>
        <dbReference type="ARBA" id="ARBA00022638"/>
    </source>
</evidence>
<comment type="catalytic activity">
    <reaction evidence="1">
        <text>Hydrolysis of (1-&gt;4)-beta-linkages between N-acetylmuramic acid and N-acetyl-D-glucosamine residues in a peptidoglycan and between N-acetyl-D-glucosamine residues in chitodextrins.</text>
        <dbReference type="EC" id="3.2.1.17"/>
    </reaction>
</comment>
<evidence type="ECO:0000256" key="5">
    <source>
        <dbReference type="ARBA" id="ARBA00022801"/>
    </source>
</evidence>
<dbReference type="GO" id="GO:0031640">
    <property type="term" value="P:killing of cells of another organism"/>
    <property type="evidence" value="ECO:0007669"/>
    <property type="project" value="UniProtKB-KW"/>
</dbReference>
<sequence length="158" mass="17355">MTSKVSIIGLGLVCCCWLSVLFSAVSAASDQKEDKDSPKLDVICLGCICEAASGCNQTLGCVGDVCGPFHITQIYWTDSGKPTLDSDKPDATDEEGLQRRRRDRLRGLRAHPLSRRLRLLGGGQARQELRQSFQLLPEGIPSCLIYKPYNVVNKKKTT</sequence>
<keyword evidence="6" id="KW-0326">Glycosidase</keyword>
<organism evidence="9 10">
    <name type="scientific">Trichogramma kaykai</name>
    <dbReference type="NCBI Taxonomy" id="54128"/>
    <lineage>
        <taxon>Eukaryota</taxon>
        <taxon>Metazoa</taxon>
        <taxon>Ecdysozoa</taxon>
        <taxon>Arthropoda</taxon>
        <taxon>Hexapoda</taxon>
        <taxon>Insecta</taxon>
        <taxon>Pterygota</taxon>
        <taxon>Neoptera</taxon>
        <taxon>Endopterygota</taxon>
        <taxon>Hymenoptera</taxon>
        <taxon>Apocrita</taxon>
        <taxon>Proctotrupomorpha</taxon>
        <taxon>Chalcidoidea</taxon>
        <taxon>Trichogrammatidae</taxon>
        <taxon>Trichogramma</taxon>
    </lineage>
</organism>
<dbReference type="Gene3D" id="1.10.530.10">
    <property type="match status" value="1"/>
</dbReference>
<keyword evidence="3" id="KW-0929">Antimicrobial</keyword>
<keyword evidence="5" id="KW-0378">Hydrolase</keyword>
<feature type="signal peptide" evidence="8">
    <location>
        <begin position="1"/>
        <end position="27"/>
    </location>
</feature>
<accession>A0ABD2XAW9</accession>
<evidence type="ECO:0000313" key="9">
    <source>
        <dbReference type="EMBL" id="KAL3402013.1"/>
    </source>
</evidence>
<evidence type="ECO:0000256" key="7">
    <source>
        <dbReference type="PIRSR" id="PIRSR608597-3"/>
    </source>
</evidence>
<evidence type="ECO:0000256" key="8">
    <source>
        <dbReference type="SAM" id="SignalP"/>
    </source>
</evidence>
<dbReference type="Pfam" id="PF05497">
    <property type="entry name" value="Destabilase"/>
    <property type="match status" value="1"/>
</dbReference>
<evidence type="ECO:0000313" key="10">
    <source>
        <dbReference type="Proteomes" id="UP001627154"/>
    </source>
</evidence>
<evidence type="ECO:0000256" key="2">
    <source>
        <dbReference type="ARBA" id="ARBA00012732"/>
    </source>
</evidence>
<keyword evidence="8" id="KW-0732">Signal</keyword>
<name>A0ABD2XAW9_9HYME</name>